<evidence type="ECO:0000313" key="2">
    <source>
        <dbReference type="EMBL" id="KAH0808052.1"/>
    </source>
</evidence>
<proteinExistence type="predicted"/>
<dbReference type="PANTHER" id="PTHR47331:SF1">
    <property type="entry name" value="GAG-LIKE PROTEIN"/>
    <property type="match status" value="1"/>
</dbReference>
<dbReference type="PROSITE" id="PS50994">
    <property type="entry name" value="INTEGRASE"/>
    <property type="match status" value="1"/>
</dbReference>
<dbReference type="InterPro" id="IPR036397">
    <property type="entry name" value="RNaseH_sf"/>
</dbReference>
<dbReference type="SUPFAM" id="SSF53098">
    <property type="entry name" value="Ribonuclease H-like"/>
    <property type="match status" value="1"/>
</dbReference>
<dbReference type="PANTHER" id="PTHR47331">
    <property type="entry name" value="PHD-TYPE DOMAIN-CONTAINING PROTEIN"/>
    <property type="match status" value="1"/>
</dbReference>
<name>A0A8J6L4I4_TENMO</name>
<evidence type="ECO:0000259" key="1">
    <source>
        <dbReference type="PROSITE" id="PS50994"/>
    </source>
</evidence>
<organism evidence="3 4">
    <name type="scientific">Tenebrio molitor</name>
    <name type="common">Yellow mealworm beetle</name>
    <dbReference type="NCBI Taxonomy" id="7067"/>
    <lineage>
        <taxon>Eukaryota</taxon>
        <taxon>Metazoa</taxon>
        <taxon>Ecdysozoa</taxon>
        <taxon>Arthropoda</taxon>
        <taxon>Hexapoda</taxon>
        <taxon>Insecta</taxon>
        <taxon>Pterygota</taxon>
        <taxon>Neoptera</taxon>
        <taxon>Endopterygota</taxon>
        <taxon>Coleoptera</taxon>
        <taxon>Polyphaga</taxon>
        <taxon>Cucujiformia</taxon>
        <taxon>Tenebrionidae</taxon>
        <taxon>Tenebrio</taxon>
    </lineage>
</organism>
<dbReference type="InterPro" id="IPR001584">
    <property type="entry name" value="Integrase_cat-core"/>
</dbReference>
<keyword evidence="4" id="KW-1185">Reference proteome</keyword>
<dbReference type="AlphaFoldDB" id="A0A8J6L4I4"/>
<reference evidence="3" key="1">
    <citation type="journal article" date="2020" name="J Insects Food Feed">
        <title>The yellow mealworm (Tenebrio molitor) genome: a resource for the emerging insects as food and feed industry.</title>
        <authorList>
            <person name="Eriksson T."/>
            <person name="Andere A."/>
            <person name="Kelstrup H."/>
            <person name="Emery V."/>
            <person name="Picard C."/>
        </authorList>
    </citation>
    <scope>NUCLEOTIDE SEQUENCE</scope>
    <source>
        <strain evidence="3">Stoneville</strain>
        <tissue evidence="3">Whole head</tissue>
    </source>
</reference>
<dbReference type="Proteomes" id="UP000719412">
    <property type="component" value="Unassembled WGS sequence"/>
</dbReference>
<dbReference type="GO" id="GO:0003676">
    <property type="term" value="F:nucleic acid binding"/>
    <property type="evidence" value="ECO:0007669"/>
    <property type="project" value="InterPro"/>
</dbReference>
<feature type="domain" description="Integrase catalytic" evidence="1">
    <location>
        <begin position="10"/>
        <end position="206"/>
    </location>
</feature>
<evidence type="ECO:0000313" key="4">
    <source>
        <dbReference type="Proteomes" id="UP000719412"/>
    </source>
</evidence>
<gene>
    <name evidence="3" type="ORF">GEV33_014736</name>
    <name evidence="2" type="ORF">GEV33_014739</name>
</gene>
<evidence type="ECO:0000313" key="3">
    <source>
        <dbReference type="EMBL" id="KAH0808055.1"/>
    </source>
</evidence>
<accession>A0A8J6L4I4</accession>
<dbReference type="Gene3D" id="3.30.420.10">
    <property type="entry name" value="Ribonuclease H-like superfamily/Ribonuclease H"/>
    <property type="match status" value="1"/>
</dbReference>
<dbReference type="EMBL" id="JABDTM020029318">
    <property type="protein sequence ID" value="KAH0808052.1"/>
    <property type="molecule type" value="Genomic_DNA"/>
</dbReference>
<reference evidence="3" key="2">
    <citation type="submission" date="2021-08" db="EMBL/GenBank/DDBJ databases">
        <authorList>
            <person name="Eriksson T."/>
        </authorList>
    </citation>
    <scope>NUCLEOTIDE SEQUENCE</scope>
    <source>
        <strain evidence="3">Stoneville</strain>
        <tissue evidence="3">Whole head</tissue>
    </source>
</reference>
<dbReference type="InterPro" id="IPR012337">
    <property type="entry name" value="RNaseH-like_sf"/>
</dbReference>
<comment type="caution">
    <text evidence="3">The sequence shown here is derived from an EMBL/GenBank/DDBJ whole genome shotgun (WGS) entry which is preliminary data.</text>
</comment>
<sequence>MGNLPIERVEPARPFIKTGIDYCGPISIKEGRGRGRGKRTTKGYICLFVCLCTKAVHLELVTDLTAEAFLNALRRFTSRRGFAKQLFSDNATNFKASDKELKELYTVFKNNEFHNKISSTLANNNISWSFIPPRSPNFGGLWEAGIKSVKYHIKRVIGETILTYEEMYTLLTRIEACLNSRPLFPISNDPNDLNALTPSHLLIGEVLTAPLEHDLTEIQVNRLSRWQLVEQLRQHFWKRWQREYLSQLQQRTKWKSATKTVQPGNLVIVVEENLPPLCWTLGRVQETYPGKDGVVRVVDIKTNKGTYKRAVSKVCVLPLSDN</sequence>
<dbReference type="Pfam" id="PF18701">
    <property type="entry name" value="DUF5641"/>
    <property type="match status" value="1"/>
</dbReference>
<dbReference type="InterPro" id="IPR040676">
    <property type="entry name" value="DUF5641"/>
</dbReference>
<dbReference type="EMBL" id="JABDTM020029314">
    <property type="protein sequence ID" value="KAH0808055.1"/>
    <property type="molecule type" value="Genomic_DNA"/>
</dbReference>
<protein>
    <recommendedName>
        <fullName evidence="1">Integrase catalytic domain-containing protein</fullName>
    </recommendedName>
</protein>
<dbReference type="GO" id="GO:0015074">
    <property type="term" value="P:DNA integration"/>
    <property type="evidence" value="ECO:0007669"/>
    <property type="project" value="InterPro"/>
</dbReference>